<proteinExistence type="predicted"/>
<name>A0ACC2JLU8_9PEZI</name>
<reference evidence="1" key="1">
    <citation type="submission" date="2022-12" db="EMBL/GenBank/DDBJ databases">
        <title>Genome Sequence of Lasiodiplodia mahajangana.</title>
        <authorList>
            <person name="Buettner E."/>
        </authorList>
    </citation>
    <scope>NUCLEOTIDE SEQUENCE</scope>
    <source>
        <strain evidence="1">VT137</strain>
    </source>
</reference>
<evidence type="ECO:0000313" key="1">
    <source>
        <dbReference type="EMBL" id="KAJ8128441.1"/>
    </source>
</evidence>
<evidence type="ECO:0000313" key="2">
    <source>
        <dbReference type="Proteomes" id="UP001153332"/>
    </source>
</evidence>
<dbReference type="Proteomes" id="UP001153332">
    <property type="component" value="Unassembled WGS sequence"/>
</dbReference>
<dbReference type="EMBL" id="JAPUUL010001067">
    <property type="protein sequence ID" value="KAJ8128441.1"/>
    <property type="molecule type" value="Genomic_DNA"/>
</dbReference>
<accession>A0ACC2JLU8</accession>
<protein>
    <submittedName>
        <fullName evidence="1">Uncharacterized protein</fullName>
    </submittedName>
</protein>
<organism evidence="1 2">
    <name type="scientific">Lasiodiplodia mahajangana</name>
    <dbReference type="NCBI Taxonomy" id="1108764"/>
    <lineage>
        <taxon>Eukaryota</taxon>
        <taxon>Fungi</taxon>
        <taxon>Dikarya</taxon>
        <taxon>Ascomycota</taxon>
        <taxon>Pezizomycotina</taxon>
        <taxon>Dothideomycetes</taxon>
        <taxon>Dothideomycetes incertae sedis</taxon>
        <taxon>Botryosphaeriales</taxon>
        <taxon>Botryosphaeriaceae</taxon>
        <taxon>Lasiodiplodia</taxon>
    </lineage>
</organism>
<comment type="caution">
    <text evidence="1">The sequence shown here is derived from an EMBL/GenBank/DDBJ whole genome shotgun (WGS) entry which is preliminary data.</text>
</comment>
<sequence>MAQQINQQPQKEALSSDVPQPGRDMENTPNSDKKVEANVAPRHIDKHQRQSCGPLLVLFSTLTSLFAGMISLSATAGQGMSKFYWHIPVLYGDKTAREWPEITGFRSGCSAGGKSLLYGFYDGITGVATLPYKGAKGAGIWAFIGHPIFGLHKYMSNRKQRQQQQDSSNNGDDGSCGGEDWQERETWMNETRLFDAIITINLGAYGWDDP</sequence>
<gene>
    <name evidence="1" type="ORF">O1611_g5192</name>
</gene>
<keyword evidence="2" id="KW-1185">Reference proteome</keyword>